<dbReference type="GO" id="GO:0008270">
    <property type="term" value="F:zinc ion binding"/>
    <property type="evidence" value="ECO:0007669"/>
    <property type="project" value="UniProtKB-KW"/>
</dbReference>
<dbReference type="Gene3D" id="3.30.70.270">
    <property type="match status" value="1"/>
</dbReference>
<dbReference type="Proteomes" id="UP000594454">
    <property type="component" value="Chromosome 1"/>
</dbReference>
<accession>A0A7R8UCF9</accession>
<evidence type="ECO:0000313" key="12">
    <source>
        <dbReference type="Proteomes" id="UP000594454"/>
    </source>
</evidence>
<dbReference type="PANTHER" id="PTHR37984">
    <property type="entry name" value="PROTEIN CBG26694"/>
    <property type="match status" value="1"/>
</dbReference>
<dbReference type="PROSITE" id="PS50878">
    <property type="entry name" value="RT_POL"/>
    <property type="match status" value="1"/>
</dbReference>
<evidence type="ECO:0000256" key="7">
    <source>
        <dbReference type="ARBA" id="ARBA00022918"/>
    </source>
</evidence>
<dbReference type="Pfam" id="PF19259">
    <property type="entry name" value="Ty3_capsid"/>
    <property type="match status" value="1"/>
</dbReference>
<dbReference type="InterPro" id="IPR050951">
    <property type="entry name" value="Retrovirus_Pol_polyprotein"/>
</dbReference>
<dbReference type="GO" id="GO:0004519">
    <property type="term" value="F:endonuclease activity"/>
    <property type="evidence" value="ECO:0007669"/>
    <property type="project" value="UniProtKB-KW"/>
</dbReference>
<evidence type="ECO:0000256" key="5">
    <source>
        <dbReference type="ARBA" id="ARBA00022759"/>
    </source>
</evidence>
<proteinExistence type="predicted"/>
<sequence length="801" mass="91375">MYDFTDSDEDDLPYGCQARPFSTMSADRVYSILASWDLVFDGTSKTLPINQFLFRVEALTNTTLQGDFGLLCTYVHTLFRDRAADWYWDYHQSVGRIEWTSFREALRHEFKDSLDDWDILELMRERMQGPSEDFDSYYKAVRSLANRLENSLTEDKLVELLRRGLRPDVQRQLLYFPASTVRELRKLVQQSEILEERLSSRLSHQLHSYSAESEEGVDIKNISGNPQSEIQDRDLDLVCWNCRQIGHLFEDCWEDPKVFCFGCGRPNTRKPVCPNCRVPEPSPSHQGVPTLDARDCAGVATTSSTVTPKVTVLKRSDNLNMTYPDLTPPPIVSRKPMLSVLRPLHVRLQQYQAARERIFGVAEMTTKKPKRSTLRLRHYWMRIMRNRRLYYSAILTSRPNNDIRPYADVTVLGERVSGLIDTGATVSCLASDFARKIINDGRYKWERLRIDLRTADGTSHSTVGRVSADITFRDRTESMSFLLIPSLTQNLYLGADFVRKFDLAQDLFVPSVCSVENVENVNQHQLTTHQRARLDAVIGSFPSFESEGLGRTSLTTHVIDVGGNKPIKQRHFSVSPAIEKLLYEEIDRMLALGVIEESQSAWSSPVTLVVKPGKVRLCLDARKVNSVTVKDAYPLPLIEGIFSRLPKARFITSLDLKDAFWQIPLDEASKDKTAFTVPGRPLYQFVTMPFGLCNAPQTMQRLMDKVIPAHLRHQVFVYLDDLLLITETFDQHLLLLSEVALCMRRAGLTLNIRKSKFVMKEVRYLGHIIGNGTICTDPDKFCTAPTSPSLSLYIVTQVNMA</sequence>
<keyword evidence="2" id="KW-0808">Transferase</keyword>
<evidence type="ECO:0000256" key="2">
    <source>
        <dbReference type="ARBA" id="ARBA00022679"/>
    </source>
</evidence>
<dbReference type="Pfam" id="PF00078">
    <property type="entry name" value="RVT_1"/>
    <property type="match status" value="1"/>
</dbReference>
<dbReference type="PANTHER" id="PTHR37984:SF5">
    <property type="entry name" value="PROTEIN NYNRIN-LIKE"/>
    <property type="match status" value="1"/>
</dbReference>
<dbReference type="InterPro" id="IPR021109">
    <property type="entry name" value="Peptidase_aspartic_dom_sf"/>
</dbReference>
<dbReference type="SUPFAM" id="SSF56672">
    <property type="entry name" value="DNA/RNA polymerases"/>
    <property type="match status" value="1"/>
</dbReference>
<dbReference type="PROSITE" id="PS50158">
    <property type="entry name" value="ZF_CCHC"/>
    <property type="match status" value="1"/>
</dbReference>
<evidence type="ECO:0000259" key="10">
    <source>
        <dbReference type="PROSITE" id="PS50878"/>
    </source>
</evidence>
<dbReference type="InterPro" id="IPR000477">
    <property type="entry name" value="RT_dom"/>
</dbReference>
<feature type="domain" description="CCHC-type" evidence="9">
    <location>
        <begin position="239"/>
        <end position="252"/>
    </location>
</feature>
<dbReference type="SMART" id="SM00343">
    <property type="entry name" value="ZnF_C2HC"/>
    <property type="match status" value="2"/>
</dbReference>
<evidence type="ECO:0000256" key="4">
    <source>
        <dbReference type="ARBA" id="ARBA00022722"/>
    </source>
</evidence>
<dbReference type="InParanoid" id="A0A7R8UCF9"/>
<dbReference type="GO" id="GO:0006508">
    <property type="term" value="P:proteolysis"/>
    <property type="evidence" value="ECO:0007669"/>
    <property type="project" value="UniProtKB-KW"/>
</dbReference>
<dbReference type="InterPro" id="IPR043128">
    <property type="entry name" value="Rev_trsase/Diguanyl_cyclase"/>
</dbReference>
<dbReference type="SUPFAM" id="SSF50630">
    <property type="entry name" value="Acid proteases"/>
    <property type="match status" value="1"/>
</dbReference>
<dbReference type="GO" id="GO:0003964">
    <property type="term" value="F:RNA-directed DNA polymerase activity"/>
    <property type="evidence" value="ECO:0007669"/>
    <property type="project" value="UniProtKB-KW"/>
</dbReference>
<keyword evidence="7" id="KW-0695">RNA-directed DNA polymerase</keyword>
<keyword evidence="4" id="KW-0540">Nuclease</keyword>
<dbReference type="EMBL" id="LR899009">
    <property type="protein sequence ID" value="CAD7078220.1"/>
    <property type="molecule type" value="Genomic_DNA"/>
</dbReference>
<evidence type="ECO:0000256" key="6">
    <source>
        <dbReference type="ARBA" id="ARBA00022801"/>
    </source>
</evidence>
<dbReference type="InterPro" id="IPR036875">
    <property type="entry name" value="Znf_CCHC_sf"/>
</dbReference>
<evidence type="ECO:0000259" key="9">
    <source>
        <dbReference type="PROSITE" id="PS50158"/>
    </source>
</evidence>
<dbReference type="SUPFAM" id="SSF57756">
    <property type="entry name" value="Retrovirus zinc finger-like domains"/>
    <property type="match status" value="1"/>
</dbReference>
<dbReference type="Gene3D" id="2.40.70.10">
    <property type="entry name" value="Acid Proteases"/>
    <property type="match status" value="1"/>
</dbReference>
<reference evidence="11 12" key="1">
    <citation type="submission" date="2020-11" db="EMBL/GenBank/DDBJ databases">
        <authorList>
            <person name="Wallbank WR R."/>
            <person name="Pardo Diaz C."/>
            <person name="Kozak K."/>
            <person name="Martin S."/>
            <person name="Jiggins C."/>
            <person name="Moest M."/>
            <person name="Warren A I."/>
            <person name="Generalovic N T."/>
            <person name="Byers J.R.P. K."/>
            <person name="Montejo-Kovacevich G."/>
            <person name="Yen C E."/>
        </authorList>
    </citation>
    <scope>NUCLEOTIDE SEQUENCE [LARGE SCALE GENOMIC DNA]</scope>
</reference>
<dbReference type="Gene3D" id="4.10.60.10">
    <property type="entry name" value="Zinc finger, CCHC-type"/>
    <property type="match status" value="1"/>
</dbReference>
<keyword evidence="3" id="KW-0548">Nucleotidyltransferase</keyword>
<dbReference type="InterPro" id="IPR045358">
    <property type="entry name" value="Ty3_capsid"/>
</dbReference>
<keyword evidence="8" id="KW-0479">Metal-binding</keyword>
<keyword evidence="8" id="KW-0863">Zinc-finger</keyword>
<dbReference type="FunFam" id="3.10.10.10:FF:000007">
    <property type="entry name" value="Retrovirus-related Pol polyprotein from transposon 17.6-like Protein"/>
    <property type="match status" value="1"/>
</dbReference>
<dbReference type="CDD" id="cd01647">
    <property type="entry name" value="RT_LTR"/>
    <property type="match status" value="1"/>
</dbReference>
<keyword evidence="12" id="KW-1185">Reference proteome</keyword>
<evidence type="ECO:0000256" key="3">
    <source>
        <dbReference type="ARBA" id="ARBA00022695"/>
    </source>
</evidence>
<evidence type="ECO:0000256" key="1">
    <source>
        <dbReference type="ARBA" id="ARBA00022670"/>
    </source>
</evidence>
<dbReference type="InterPro" id="IPR001969">
    <property type="entry name" value="Aspartic_peptidase_AS"/>
</dbReference>
<dbReference type="InterPro" id="IPR043502">
    <property type="entry name" value="DNA/RNA_pol_sf"/>
</dbReference>
<dbReference type="AlphaFoldDB" id="A0A7R8UCF9"/>
<evidence type="ECO:0008006" key="13">
    <source>
        <dbReference type="Google" id="ProtNLM"/>
    </source>
</evidence>
<dbReference type="OrthoDB" id="6932368at2759"/>
<dbReference type="PROSITE" id="PS00141">
    <property type="entry name" value="ASP_PROTEASE"/>
    <property type="match status" value="1"/>
</dbReference>
<dbReference type="Gene3D" id="3.10.10.10">
    <property type="entry name" value="HIV Type 1 Reverse Transcriptase, subunit A, domain 1"/>
    <property type="match status" value="1"/>
</dbReference>
<dbReference type="InterPro" id="IPR001878">
    <property type="entry name" value="Znf_CCHC"/>
</dbReference>
<keyword evidence="5" id="KW-0255">Endonuclease</keyword>
<dbReference type="GO" id="GO:0004190">
    <property type="term" value="F:aspartic-type endopeptidase activity"/>
    <property type="evidence" value="ECO:0007669"/>
    <property type="project" value="InterPro"/>
</dbReference>
<keyword evidence="1" id="KW-0645">Protease</keyword>
<feature type="domain" description="Reverse transcriptase" evidence="10">
    <location>
        <begin position="590"/>
        <end position="769"/>
    </location>
</feature>
<name>A0A7R8UCF9_HERIL</name>
<dbReference type="Pfam" id="PF13650">
    <property type="entry name" value="Asp_protease_2"/>
    <property type="match status" value="1"/>
</dbReference>
<gene>
    <name evidence="11" type="ORF">HERILL_LOCUS1500</name>
</gene>
<keyword evidence="6" id="KW-0378">Hydrolase</keyword>
<keyword evidence="8" id="KW-0862">Zinc</keyword>
<evidence type="ECO:0000313" key="11">
    <source>
        <dbReference type="EMBL" id="CAD7078220.1"/>
    </source>
</evidence>
<evidence type="ECO:0000256" key="8">
    <source>
        <dbReference type="PROSITE-ProRule" id="PRU00047"/>
    </source>
</evidence>
<dbReference type="GO" id="GO:0003676">
    <property type="term" value="F:nucleic acid binding"/>
    <property type="evidence" value="ECO:0007669"/>
    <property type="project" value="InterPro"/>
</dbReference>
<protein>
    <recommendedName>
        <fullName evidence="13">Reverse transcriptase</fullName>
    </recommendedName>
</protein>
<organism evidence="11 12">
    <name type="scientific">Hermetia illucens</name>
    <name type="common">Black soldier fly</name>
    <dbReference type="NCBI Taxonomy" id="343691"/>
    <lineage>
        <taxon>Eukaryota</taxon>
        <taxon>Metazoa</taxon>
        <taxon>Ecdysozoa</taxon>
        <taxon>Arthropoda</taxon>
        <taxon>Hexapoda</taxon>
        <taxon>Insecta</taxon>
        <taxon>Pterygota</taxon>
        <taxon>Neoptera</taxon>
        <taxon>Endopterygota</taxon>
        <taxon>Diptera</taxon>
        <taxon>Brachycera</taxon>
        <taxon>Stratiomyomorpha</taxon>
        <taxon>Stratiomyidae</taxon>
        <taxon>Hermetiinae</taxon>
        <taxon>Hermetia</taxon>
    </lineage>
</organism>
<dbReference type="CDD" id="cd00303">
    <property type="entry name" value="retropepsin_like"/>
    <property type="match status" value="1"/>
</dbReference>